<dbReference type="GO" id="GO:0016829">
    <property type="term" value="F:lyase activity"/>
    <property type="evidence" value="ECO:0007669"/>
    <property type="project" value="UniProtKB-KW"/>
</dbReference>
<reference evidence="4" key="1">
    <citation type="submission" date="2016-10" db="EMBL/GenBank/DDBJ databases">
        <authorList>
            <person name="Varghese N."/>
            <person name="Submissions S."/>
        </authorList>
    </citation>
    <scope>NUCLEOTIDE SEQUENCE [LARGE SCALE GENOMIC DNA]</scope>
    <source>
        <strain evidence="4">DSM 17465</strain>
    </source>
</reference>
<dbReference type="Gene3D" id="3.40.640.10">
    <property type="entry name" value="Type I PLP-dependent aspartate aminotransferase-like (Major domain)"/>
    <property type="match status" value="1"/>
</dbReference>
<organism evidence="3 4">
    <name type="scientific">Pseudovibrio denitrificans</name>
    <dbReference type="NCBI Taxonomy" id="258256"/>
    <lineage>
        <taxon>Bacteria</taxon>
        <taxon>Pseudomonadati</taxon>
        <taxon>Pseudomonadota</taxon>
        <taxon>Alphaproteobacteria</taxon>
        <taxon>Hyphomicrobiales</taxon>
        <taxon>Stappiaceae</taxon>
        <taxon>Pseudovibrio</taxon>
    </lineage>
</organism>
<evidence type="ECO:0000313" key="3">
    <source>
        <dbReference type="EMBL" id="SFU10422.1"/>
    </source>
</evidence>
<accession>A0A1I7DFD0</accession>
<proteinExistence type="predicted"/>
<dbReference type="PANTHER" id="PTHR43686">
    <property type="entry name" value="SULFURTRANSFERASE-RELATED"/>
    <property type="match status" value="1"/>
</dbReference>
<sequence>MCNLIDKIRNSVIGEDAAITTAFGRKPLVYADYTASGRSLSMIEDYIRDHVLPYYANTHTETSYTGAQTTALREQARQQIRSAVNANDDHSVIFCGSGATSAIHKLIDILNLKLPADLSARYKFEQQIPAEERPVVFIGPYEHHSNELPWRESIADVVSIPLCEGGQVCLDDLEKQLIKYADRPLKIGSFSAASNVTGVKTDVDTVARLLHKHGALSFWDYAAAGPYVGIDMAGEVTEEGDSSKDAIFLSPHKFVGGPGTPGVLIVSDAILKNRVPAMPGGGTVMYVTPEDHRYVADAERREEGGTPAIVESVRAGLVFKLQQAVGTDEIERREESFVSRAVARWSKCENIAILGNTEAPRLSITSLKITHKGKDLHYSFIVALLNDLFGIQARGGCSCAGPYGHALLGMDMHYSKALEEQLVEGHMILRPGWIRLNFNYFIDEETFEYLVRAIELVAEHGWKLLPFYRFDPNGAVWRYQNHKAELAASLDTLDFTAMPAPAPKSDRPSLSETMEAAETELLRTHGAEQRYNVVQPEKVEELRWFVRPQDVAVA</sequence>
<dbReference type="RefSeq" id="WP_083417345.1">
    <property type="nucleotide sequence ID" value="NZ_FPBD01000008.1"/>
</dbReference>
<dbReference type="EMBL" id="FPBD01000008">
    <property type="protein sequence ID" value="SFU10422.1"/>
    <property type="molecule type" value="Genomic_DNA"/>
</dbReference>
<dbReference type="Proteomes" id="UP000183371">
    <property type="component" value="Unassembled WGS sequence"/>
</dbReference>
<protein>
    <submittedName>
        <fullName evidence="3">Selenocysteine lyase/Cysteine desulfurase</fullName>
    </submittedName>
</protein>
<dbReference type="AlphaFoldDB" id="A0A1I7DFD0"/>
<dbReference type="InterPro" id="IPR000192">
    <property type="entry name" value="Aminotrans_V_dom"/>
</dbReference>
<evidence type="ECO:0000256" key="1">
    <source>
        <dbReference type="ARBA" id="ARBA00022898"/>
    </source>
</evidence>
<keyword evidence="1" id="KW-0663">Pyridoxal phosphate</keyword>
<dbReference type="PANTHER" id="PTHR43686:SF1">
    <property type="entry name" value="AMINOTRAN_5 DOMAIN-CONTAINING PROTEIN"/>
    <property type="match status" value="1"/>
</dbReference>
<evidence type="ECO:0000313" key="4">
    <source>
        <dbReference type="Proteomes" id="UP000183371"/>
    </source>
</evidence>
<evidence type="ECO:0000259" key="2">
    <source>
        <dbReference type="Pfam" id="PF00266"/>
    </source>
</evidence>
<dbReference type="Gene3D" id="3.90.1150.10">
    <property type="entry name" value="Aspartate Aminotransferase, domain 1"/>
    <property type="match status" value="1"/>
</dbReference>
<name>A0A1I7DFD0_9HYPH</name>
<keyword evidence="4" id="KW-1185">Reference proteome</keyword>
<keyword evidence="3" id="KW-0456">Lyase</keyword>
<dbReference type="InterPro" id="IPR015424">
    <property type="entry name" value="PyrdxlP-dep_Trfase"/>
</dbReference>
<dbReference type="SUPFAM" id="SSF53383">
    <property type="entry name" value="PLP-dependent transferases"/>
    <property type="match status" value="1"/>
</dbReference>
<gene>
    <name evidence="3" type="ORF">SAMN05444141_108288</name>
</gene>
<dbReference type="InterPro" id="IPR015422">
    <property type="entry name" value="PyrdxlP-dep_Trfase_small"/>
</dbReference>
<feature type="domain" description="Aminotransferase class V" evidence="2">
    <location>
        <begin position="29"/>
        <end position="405"/>
    </location>
</feature>
<dbReference type="Pfam" id="PF00266">
    <property type="entry name" value="Aminotran_5"/>
    <property type="match status" value="1"/>
</dbReference>
<dbReference type="InterPro" id="IPR015421">
    <property type="entry name" value="PyrdxlP-dep_Trfase_major"/>
</dbReference>